<dbReference type="Proteomes" id="UP000472262">
    <property type="component" value="Unassembled WGS sequence"/>
</dbReference>
<evidence type="ECO:0000313" key="3">
    <source>
        <dbReference type="Ensembl" id="ENSSGRP00000072637.1"/>
    </source>
</evidence>
<evidence type="ECO:0000256" key="2">
    <source>
        <dbReference type="SAM" id="Phobius"/>
    </source>
</evidence>
<proteinExistence type="predicted"/>
<evidence type="ECO:0008006" key="5">
    <source>
        <dbReference type="Google" id="ProtNLM"/>
    </source>
</evidence>
<reference evidence="3" key="1">
    <citation type="submission" date="2025-08" db="UniProtKB">
        <authorList>
            <consortium name="Ensembl"/>
        </authorList>
    </citation>
    <scope>IDENTIFICATION</scope>
</reference>
<dbReference type="Ensembl" id="ENSSGRT00000077362.1">
    <property type="protein sequence ID" value="ENSSGRP00000072637.1"/>
    <property type="gene ID" value="ENSSGRG00000037059.1"/>
</dbReference>
<sequence>MADKSDLKAELERKKQCLAQIREEKKRKEKEKESETQQKAEAAPEDSDLHRKHRETKALLEHWNLTRTSIRYSCVIFWVCFKSLNGTSSKPLFRQAFPVFSILHFSLFATLYVLNY</sequence>
<organism evidence="3 4">
    <name type="scientific">Sinocyclocheilus grahami</name>
    <name type="common">Dianchi golden-line fish</name>
    <name type="synonym">Barbus grahami</name>
    <dbReference type="NCBI Taxonomy" id="75366"/>
    <lineage>
        <taxon>Eukaryota</taxon>
        <taxon>Metazoa</taxon>
        <taxon>Chordata</taxon>
        <taxon>Craniata</taxon>
        <taxon>Vertebrata</taxon>
        <taxon>Euteleostomi</taxon>
        <taxon>Actinopterygii</taxon>
        <taxon>Neopterygii</taxon>
        <taxon>Teleostei</taxon>
        <taxon>Ostariophysi</taxon>
        <taxon>Cypriniformes</taxon>
        <taxon>Cyprinidae</taxon>
        <taxon>Cyprininae</taxon>
        <taxon>Sinocyclocheilus</taxon>
    </lineage>
</organism>
<feature type="transmembrane region" description="Helical" evidence="2">
    <location>
        <begin position="92"/>
        <end position="114"/>
    </location>
</feature>
<name>A0A672QA61_SINGR</name>
<keyword evidence="2" id="KW-0472">Membrane</keyword>
<evidence type="ECO:0000256" key="1">
    <source>
        <dbReference type="SAM" id="MobiDB-lite"/>
    </source>
</evidence>
<keyword evidence="2" id="KW-0812">Transmembrane</keyword>
<keyword evidence="2" id="KW-1133">Transmembrane helix</keyword>
<dbReference type="InParanoid" id="A0A672QA61"/>
<keyword evidence="4" id="KW-1185">Reference proteome</keyword>
<accession>A0A672QA61</accession>
<reference evidence="3" key="2">
    <citation type="submission" date="2025-09" db="UniProtKB">
        <authorList>
            <consortium name="Ensembl"/>
        </authorList>
    </citation>
    <scope>IDENTIFICATION</scope>
</reference>
<protein>
    <recommendedName>
        <fullName evidence="5">Dynein cytoplasmic 1 intermediate chain 1</fullName>
    </recommendedName>
</protein>
<evidence type="ECO:0000313" key="4">
    <source>
        <dbReference type="Proteomes" id="UP000472262"/>
    </source>
</evidence>
<feature type="compositionally biased region" description="Basic and acidic residues" evidence="1">
    <location>
        <begin position="22"/>
        <end position="38"/>
    </location>
</feature>
<feature type="region of interest" description="Disordered" evidence="1">
    <location>
        <begin position="22"/>
        <end position="51"/>
    </location>
</feature>
<dbReference type="AlphaFoldDB" id="A0A672QA61"/>